<dbReference type="RefSeq" id="WP_072936225.1">
    <property type="nucleotide sequence ID" value="NZ_FQUG01000009.1"/>
</dbReference>
<reference evidence="1 2" key="1">
    <citation type="submission" date="2016-11" db="EMBL/GenBank/DDBJ databases">
        <authorList>
            <person name="Jaros S."/>
            <person name="Januszkiewicz K."/>
            <person name="Wedrychowicz H."/>
        </authorList>
    </citation>
    <scope>NUCLEOTIDE SEQUENCE [LARGE SCALE GENOMIC DNA]</scope>
    <source>
        <strain evidence="1 2">DSM 10502</strain>
    </source>
</reference>
<evidence type="ECO:0000313" key="1">
    <source>
        <dbReference type="EMBL" id="SHF21407.1"/>
    </source>
</evidence>
<proteinExistence type="predicted"/>
<dbReference type="AlphaFoldDB" id="A0A1M4ZUA3"/>
<keyword evidence="2" id="KW-1185">Reference proteome</keyword>
<evidence type="ECO:0000313" key="2">
    <source>
        <dbReference type="Proteomes" id="UP000184404"/>
    </source>
</evidence>
<accession>A0A1M4ZUA3</accession>
<dbReference type="EMBL" id="FQUG01000009">
    <property type="protein sequence ID" value="SHF21407.1"/>
    <property type="molecule type" value="Genomic_DNA"/>
</dbReference>
<organism evidence="1 2">
    <name type="scientific">Schwartzia succinivorans DSM 10502</name>
    <dbReference type="NCBI Taxonomy" id="1123243"/>
    <lineage>
        <taxon>Bacteria</taxon>
        <taxon>Bacillati</taxon>
        <taxon>Bacillota</taxon>
        <taxon>Negativicutes</taxon>
        <taxon>Selenomonadales</taxon>
        <taxon>Selenomonadaceae</taxon>
        <taxon>Schwartzia</taxon>
    </lineage>
</organism>
<gene>
    <name evidence="1" type="ORF">SAMN02745190_02109</name>
</gene>
<name>A0A1M4ZUA3_9FIRM</name>
<protein>
    <submittedName>
        <fullName evidence="1">Uncharacterized protein</fullName>
    </submittedName>
</protein>
<sequence>MSSIQAALYDPAKRISPYMIAVTSKANASSDNLLSKQYRLEKGNFEATLERLSHEKDDRNTREIRTAEKKLAEVHRKIEKIVDRNKANLRTGISLDTEQHIGPAYSLELSFNFQSAANRILLS</sequence>
<dbReference type="Proteomes" id="UP000184404">
    <property type="component" value="Unassembled WGS sequence"/>
</dbReference>